<organism evidence="2 3">
    <name type="scientific">Pseudogracilibacillus auburnensis</name>
    <dbReference type="NCBI Taxonomy" id="1494959"/>
    <lineage>
        <taxon>Bacteria</taxon>
        <taxon>Bacillati</taxon>
        <taxon>Bacillota</taxon>
        <taxon>Bacilli</taxon>
        <taxon>Bacillales</taxon>
        <taxon>Bacillaceae</taxon>
        <taxon>Pseudogracilibacillus</taxon>
    </lineage>
</organism>
<dbReference type="EMBL" id="QJJQ01000020">
    <property type="protein sequence ID" value="PXW81655.1"/>
    <property type="molecule type" value="Genomic_DNA"/>
</dbReference>
<evidence type="ECO:0000313" key="3">
    <source>
        <dbReference type="Proteomes" id="UP000247978"/>
    </source>
</evidence>
<feature type="coiled-coil region" evidence="1">
    <location>
        <begin position="6"/>
        <end position="68"/>
    </location>
</feature>
<keyword evidence="3" id="KW-1185">Reference proteome</keyword>
<keyword evidence="1" id="KW-0175">Coiled coil</keyword>
<gene>
    <name evidence="2" type="ORF">DFR56_12030</name>
</gene>
<dbReference type="AlphaFoldDB" id="A0A2V3VNQ7"/>
<dbReference type="Proteomes" id="UP000247978">
    <property type="component" value="Unassembled WGS sequence"/>
</dbReference>
<reference evidence="2 3" key="1">
    <citation type="submission" date="2018-05" db="EMBL/GenBank/DDBJ databases">
        <title>Genomic Encyclopedia of Type Strains, Phase IV (KMG-IV): sequencing the most valuable type-strain genomes for metagenomic binning, comparative biology and taxonomic classification.</title>
        <authorList>
            <person name="Goeker M."/>
        </authorList>
    </citation>
    <scope>NUCLEOTIDE SEQUENCE [LARGE SCALE GENOMIC DNA]</scope>
    <source>
        <strain evidence="2 3">DSM 28556</strain>
    </source>
</reference>
<evidence type="ECO:0000256" key="1">
    <source>
        <dbReference type="SAM" id="Coils"/>
    </source>
</evidence>
<evidence type="ECO:0000313" key="2">
    <source>
        <dbReference type="EMBL" id="PXW81655.1"/>
    </source>
</evidence>
<dbReference type="RefSeq" id="WP_110397220.1">
    <property type="nucleotide sequence ID" value="NZ_JBHUHB010000001.1"/>
</dbReference>
<name>A0A2V3VNQ7_9BACI</name>
<dbReference type="SUPFAM" id="SSF57997">
    <property type="entry name" value="Tropomyosin"/>
    <property type="match status" value="1"/>
</dbReference>
<sequence length="112" mass="12894">MSDQKLDIILNKLQSLEYEMKSMKSETVLMKDVMKSMNNETMSLKDEMKSMNNELISMNSRIENLETKTDHIQSDVTGIKGNIERIDHAVNKDIVTILKTMVNKHMITTQTS</sequence>
<protein>
    <submittedName>
        <fullName evidence="2">Uncharacterized protein</fullName>
    </submittedName>
</protein>
<dbReference type="Gene3D" id="1.20.5.340">
    <property type="match status" value="1"/>
</dbReference>
<accession>A0A2V3VNQ7</accession>
<proteinExistence type="predicted"/>
<comment type="caution">
    <text evidence="2">The sequence shown here is derived from an EMBL/GenBank/DDBJ whole genome shotgun (WGS) entry which is preliminary data.</text>
</comment>